<dbReference type="AlphaFoldDB" id="G0UJJ1"/>
<proteinExistence type="predicted"/>
<reference evidence="1" key="1">
    <citation type="journal article" date="2012" name="Proc. Natl. Acad. Sci. U.S.A.">
        <title>Antigenic diversity is generated by distinct evolutionary mechanisms in African trypanosome species.</title>
        <authorList>
            <person name="Jackson A.P."/>
            <person name="Berry A."/>
            <person name="Aslett M."/>
            <person name="Allison H.C."/>
            <person name="Burton P."/>
            <person name="Vavrova-Anderson J."/>
            <person name="Brown R."/>
            <person name="Browne H."/>
            <person name="Corton N."/>
            <person name="Hauser H."/>
            <person name="Gamble J."/>
            <person name="Gilderthorp R."/>
            <person name="Marcello L."/>
            <person name="McQuillan J."/>
            <person name="Otto T.D."/>
            <person name="Quail M.A."/>
            <person name="Sanders M.J."/>
            <person name="van Tonder A."/>
            <person name="Ginger M.L."/>
            <person name="Field M.C."/>
            <person name="Barry J.D."/>
            <person name="Hertz-Fowler C."/>
            <person name="Berriman M."/>
        </authorList>
    </citation>
    <scope>NUCLEOTIDE SEQUENCE</scope>
    <source>
        <strain evidence="1">IL3000</strain>
    </source>
</reference>
<accession>G0UJJ1</accession>
<organism evidence="1">
    <name type="scientific">Trypanosoma congolense (strain IL3000)</name>
    <dbReference type="NCBI Taxonomy" id="1068625"/>
    <lineage>
        <taxon>Eukaryota</taxon>
        <taxon>Discoba</taxon>
        <taxon>Euglenozoa</taxon>
        <taxon>Kinetoplastea</taxon>
        <taxon>Metakinetoplastina</taxon>
        <taxon>Trypanosomatida</taxon>
        <taxon>Trypanosomatidae</taxon>
        <taxon>Trypanosoma</taxon>
        <taxon>Nannomonas</taxon>
    </lineage>
</organism>
<evidence type="ECO:0000313" key="1">
    <source>
        <dbReference type="EMBL" id="CCC89544.1"/>
    </source>
</evidence>
<dbReference type="EMBL" id="HE575315">
    <property type="protein sequence ID" value="CCC89544.1"/>
    <property type="molecule type" value="Genomic_DNA"/>
</dbReference>
<protein>
    <submittedName>
        <fullName evidence="1">Uncharacterized protein</fullName>
    </submittedName>
</protein>
<dbReference type="VEuPathDB" id="TriTrypDB:TcIL3000_2_1220"/>
<gene>
    <name evidence="1" type="ORF">TCIL3000_2_1220</name>
</gene>
<name>G0UJJ1_TRYCI</name>
<sequence>MILQPTRTGRSCDDYALLFSFSLKGRAMSATRNDGWGEMVLPGVFMLRGKTSTSRLADYDPYSGEVDIILHRIEQLEKYIEKINQSNALIGEYLREENCGTTDTQSVLSGMEVGTLDGDNDDSVFLEALAENNAILSMKMRELNELKSMVQSSHCLSHYHHDSSITTEHMSREQSAEITPEEDENISVNNMSNIQFSL</sequence>